<dbReference type="Proteomes" id="UP000287394">
    <property type="component" value="Chromosome"/>
</dbReference>
<protein>
    <submittedName>
        <fullName evidence="2">Glycosyl hydrolase family 16</fullName>
    </submittedName>
</protein>
<keyword evidence="2" id="KW-0378">Hydrolase</keyword>
<comment type="similarity">
    <text evidence="1">Belongs to the glycosyl hydrolase 16 family.</text>
</comment>
<dbReference type="PANTHER" id="PTHR10963">
    <property type="entry name" value="GLYCOSYL HYDROLASE-RELATED"/>
    <property type="match status" value="1"/>
</dbReference>
<sequence length="275" mass="30195">MYRFQMKLGIAKWTAPALALALIGISGGMSHAQAPSGMRLVWSDEFTGASSSAAPYSGTWKYDTGAGGWGNNELETYVSSLANAHMIWDGTGTDSQALQIEPQQDGNGHWYSARINTSGRHSFGPYGYFETRCKFPNAGKGYWPAFWFLGNNIGSVGWPACGEIDVAEEINGQWENHQSLHMPGWDPTLITSPNSSTTTYHNYGVNWQPGYCTFYVDGKQTGTFSRGGGGNWVFDNQTVFMILNCAIGGNWPGNPDGSTHPNGNFDIDYVRQYEY</sequence>
<name>A0A402CX17_9BACT</name>
<dbReference type="EMBL" id="AP025739">
    <property type="protein sequence ID" value="BDI32435.1"/>
    <property type="molecule type" value="Genomic_DNA"/>
</dbReference>
<dbReference type="GO" id="GO:0005975">
    <property type="term" value="P:carbohydrate metabolic process"/>
    <property type="evidence" value="ECO:0007669"/>
    <property type="project" value="InterPro"/>
</dbReference>
<dbReference type="CDD" id="cd08023">
    <property type="entry name" value="GH16_laminarinase_like"/>
    <property type="match status" value="1"/>
</dbReference>
<accession>A0A402CX17</accession>
<dbReference type="SUPFAM" id="SSF49899">
    <property type="entry name" value="Concanavalin A-like lectins/glucanases"/>
    <property type="match status" value="1"/>
</dbReference>
<dbReference type="InterPro" id="IPR050546">
    <property type="entry name" value="Glycosyl_Hydrlase_16"/>
</dbReference>
<dbReference type="Pfam" id="PF00722">
    <property type="entry name" value="Glyco_hydro_16"/>
    <property type="match status" value="1"/>
</dbReference>
<evidence type="ECO:0000256" key="1">
    <source>
        <dbReference type="ARBA" id="ARBA00006865"/>
    </source>
</evidence>
<evidence type="ECO:0000313" key="3">
    <source>
        <dbReference type="Proteomes" id="UP000287394"/>
    </source>
</evidence>
<dbReference type="PANTHER" id="PTHR10963:SF55">
    <property type="entry name" value="GLYCOSIDE HYDROLASE FAMILY 16 PROTEIN"/>
    <property type="match status" value="1"/>
</dbReference>
<dbReference type="KEGG" id="ccot:CCAX7_44860"/>
<evidence type="ECO:0000313" key="2">
    <source>
        <dbReference type="EMBL" id="BDI32435.1"/>
    </source>
</evidence>
<dbReference type="RefSeq" id="WP_119321889.1">
    <property type="nucleotide sequence ID" value="NZ_AP025739.1"/>
</dbReference>
<organism evidence="2 3">
    <name type="scientific">Capsulimonas corticalis</name>
    <dbReference type="NCBI Taxonomy" id="2219043"/>
    <lineage>
        <taxon>Bacteria</taxon>
        <taxon>Bacillati</taxon>
        <taxon>Armatimonadota</taxon>
        <taxon>Armatimonadia</taxon>
        <taxon>Capsulimonadales</taxon>
        <taxon>Capsulimonadaceae</taxon>
        <taxon>Capsulimonas</taxon>
    </lineage>
</organism>
<keyword evidence="3" id="KW-1185">Reference proteome</keyword>
<reference evidence="2 3" key="1">
    <citation type="journal article" date="2019" name="Int. J. Syst. Evol. Microbiol.">
        <title>Capsulimonas corticalis gen. nov., sp. nov., an aerobic capsulated bacterium, of a novel bacterial order, Capsulimonadales ord. nov., of the class Armatimonadia of the phylum Armatimonadetes.</title>
        <authorList>
            <person name="Li J."/>
            <person name="Kudo C."/>
            <person name="Tonouchi A."/>
        </authorList>
    </citation>
    <scope>NUCLEOTIDE SEQUENCE [LARGE SCALE GENOMIC DNA]</scope>
    <source>
        <strain evidence="2 3">AX-7</strain>
    </source>
</reference>
<dbReference type="AlphaFoldDB" id="A0A402CX17"/>
<dbReference type="InterPro" id="IPR013320">
    <property type="entry name" value="ConA-like_dom_sf"/>
</dbReference>
<dbReference type="InterPro" id="IPR000757">
    <property type="entry name" value="Beta-glucanase-like"/>
</dbReference>
<dbReference type="OrthoDB" id="9809583at2"/>
<dbReference type="Gene3D" id="2.60.120.200">
    <property type="match status" value="1"/>
</dbReference>
<proteinExistence type="inferred from homology"/>
<dbReference type="GO" id="GO:0004553">
    <property type="term" value="F:hydrolase activity, hydrolyzing O-glycosyl compounds"/>
    <property type="evidence" value="ECO:0007669"/>
    <property type="project" value="InterPro"/>
</dbReference>
<gene>
    <name evidence="2" type="ORF">CCAX7_44860</name>
</gene>
<dbReference type="PROSITE" id="PS51762">
    <property type="entry name" value="GH16_2"/>
    <property type="match status" value="1"/>
</dbReference>